<reference evidence="15 16" key="2">
    <citation type="submission" date="2019-01" db="EMBL/GenBank/DDBJ databases">
        <title>Hymenobacter humicola sp. nov., isolated from soils in Antarctica.</title>
        <authorList>
            <person name="Sedlacek I."/>
            <person name="Holochova P."/>
            <person name="Kralova S."/>
            <person name="Pantucek R."/>
            <person name="Stankova E."/>
            <person name="Vrbovska V."/>
            <person name="Kristofova L."/>
            <person name="Svec P."/>
            <person name="Busse H.-J."/>
        </authorList>
    </citation>
    <scope>NUCLEOTIDE SEQUENCE [LARGE SCALE GENOMIC DNA]</scope>
    <source>
        <strain evidence="15 16">CCM 8852</strain>
    </source>
</reference>
<dbReference type="GO" id="GO:0016887">
    <property type="term" value="F:ATP hydrolysis activity"/>
    <property type="evidence" value="ECO:0007669"/>
    <property type="project" value="RHEA"/>
</dbReference>
<name>A0A418R6W5_9BACT</name>
<reference evidence="15 16" key="1">
    <citation type="submission" date="2018-09" db="EMBL/GenBank/DDBJ databases">
        <authorList>
            <person name="Zeman M."/>
            <person name="Pardy F."/>
        </authorList>
    </citation>
    <scope>NUCLEOTIDE SEQUENCE [LARGE SCALE GENOMIC DNA]</scope>
    <source>
        <strain evidence="15 16">CCM 8852</strain>
    </source>
</reference>
<dbReference type="InterPro" id="IPR014017">
    <property type="entry name" value="DNA_helicase_UvrD-like_C"/>
</dbReference>
<evidence type="ECO:0000256" key="10">
    <source>
        <dbReference type="ARBA" id="ARBA00034923"/>
    </source>
</evidence>
<gene>
    <name evidence="15" type="ORF">D0T11_02485</name>
</gene>
<dbReference type="InterPro" id="IPR000212">
    <property type="entry name" value="DNA_helicase_UvrD/REP"/>
</dbReference>
<sequence>MGLDYHSLLNPSQAAAVMQIDGPCMIIAGAGSGKTRVLTYRIANLLEQQVNPFNILALTFTNKAAKEMRARIEKVVGPEAKNLWMGTFHSIFARILRSEADKIGYPRSFTIYDTQDSKTLIGQILKELELDDKLYKPNMVLGRISGAKNKLISVQQYLNDPVIKQDDEAALRPKLGVIYQQYANRCFKAGAMDFDDLLYQTNVLFKDHPDVLNKYQHIFRYVMVDEYQDTNYSQYLIARKLAAKERNICVVGDDAQSIYAFRGADIQNILNFEKDYPELQVFKLEQNYRSTQTIVKAANSVIKNNQAQLRKDVFSDNEEGPLIEVFKASSDNEEGKLVAQSIYEDKMNQHLSYDDFAILYRTNAQSRAMEESLRKLNIKYKIVGGLSFYQRKEIKDLVAYLRLTVNPNDEQALRRVINYPKRGIGDTTLGKLIASAEESNHTIWEVVSNADQFLPTRTANPIVDFAEKIKAYTAAAAKDDAFEAAKFIAKNSGMVEELYADKSIEGLSRYENIQELLNGIKAFVEDPEREEKSLGAFLQDIALVTDSDLKDAQAEGEQVTMMTIHSAKGLEFRNVYIVGMEENLFPSQMMITSRADLEEERRLFYVAITRAEKKLTLSYATSRYQWGNLRSCEKSRFLDEIDPKYVDFKFSAGPGPDRAGPGESPFGHVFERRSNLIPPPPRKTAATKYVAPADFTPSDTSNLQTGQRVEHPKFGFGKVTSLETVQGSTKAIIQFEEVGEKTLLLSFAKLRVH</sequence>
<dbReference type="GO" id="GO:0000725">
    <property type="term" value="P:recombinational repair"/>
    <property type="evidence" value="ECO:0007669"/>
    <property type="project" value="TreeGrafter"/>
</dbReference>
<organism evidence="15 16">
    <name type="scientific">Hymenobacter rubripertinctus</name>
    <dbReference type="NCBI Taxonomy" id="2029981"/>
    <lineage>
        <taxon>Bacteria</taxon>
        <taxon>Pseudomonadati</taxon>
        <taxon>Bacteroidota</taxon>
        <taxon>Cytophagia</taxon>
        <taxon>Cytophagales</taxon>
        <taxon>Hymenobacteraceae</taxon>
        <taxon>Hymenobacter</taxon>
    </lineage>
</organism>
<dbReference type="Gene3D" id="1.10.486.10">
    <property type="entry name" value="PCRA, domain 4"/>
    <property type="match status" value="1"/>
</dbReference>
<dbReference type="OrthoDB" id="9810135at2"/>
<evidence type="ECO:0000259" key="13">
    <source>
        <dbReference type="PROSITE" id="PS51198"/>
    </source>
</evidence>
<dbReference type="CDD" id="cd18807">
    <property type="entry name" value="SF1_C_UvrD"/>
    <property type="match status" value="1"/>
</dbReference>
<evidence type="ECO:0000256" key="3">
    <source>
        <dbReference type="ARBA" id="ARBA00022801"/>
    </source>
</evidence>
<dbReference type="Pfam" id="PF13361">
    <property type="entry name" value="UvrD_C"/>
    <property type="match status" value="1"/>
</dbReference>
<evidence type="ECO:0000313" key="15">
    <source>
        <dbReference type="EMBL" id="RIY13320.1"/>
    </source>
</evidence>
<evidence type="ECO:0000256" key="7">
    <source>
        <dbReference type="ARBA" id="ARBA00023235"/>
    </source>
</evidence>
<evidence type="ECO:0000256" key="2">
    <source>
        <dbReference type="ARBA" id="ARBA00022741"/>
    </source>
</evidence>
<dbReference type="Pfam" id="PF00580">
    <property type="entry name" value="UvrD-helicase"/>
    <property type="match status" value="1"/>
</dbReference>
<keyword evidence="7" id="KW-0413">Isomerase</keyword>
<evidence type="ECO:0000256" key="1">
    <source>
        <dbReference type="ARBA" id="ARBA00009922"/>
    </source>
</evidence>
<dbReference type="AlphaFoldDB" id="A0A418R6W5"/>
<dbReference type="GO" id="GO:0005524">
    <property type="term" value="F:ATP binding"/>
    <property type="evidence" value="ECO:0007669"/>
    <property type="project" value="UniProtKB-UniRule"/>
</dbReference>
<keyword evidence="6" id="KW-0238">DNA-binding</keyword>
<dbReference type="InterPro" id="IPR013986">
    <property type="entry name" value="DExx_box_DNA_helicase_dom_sf"/>
</dbReference>
<dbReference type="InterPro" id="IPR014016">
    <property type="entry name" value="UvrD-like_ATP-bd"/>
</dbReference>
<feature type="domain" description="UvrD-like helicase ATP-binding" evidence="13">
    <location>
        <begin position="7"/>
        <end position="291"/>
    </location>
</feature>
<dbReference type="GO" id="GO:0003677">
    <property type="term" value="F:DNA binding"/>
    <property type="evidence" value="ECO:0007669"/>
    <property type="project" value="UniProtKB-KW"/>
</dbReference>
<evidence type="ECO:0000256" key="4">
    <source>
        <dbReference type="ARBA" id="ARBA00022806"/>
    </source>
</evidence>
<dbReference type="SUPFAM" id="SSF52540">
    <property type="entry name" value="P-loop containing nucleoside triphosphate hydrolases"/>
    <property type="match status" value="1"/>
</dbReference>
<dbReference type="PANTHER" id="PTHR11070:SF2">
    <property type="entry name" value="ATP-DEPENDENT DNA HELICASE SRS2"/>
    <property type="match status" value="1"/>
</dbReference>
<dbReference type="CDD" id="cd17932">
    <property type="entry name" value="DEXQc_UvrD"/>
    <property type="match status" value="1"/>
</dbReference>
<evidence type="ECO:0000256" key="5">
    <source>
        <dbReference type="ARBA" id="ARBA00022840"/>
    </source>
</evidence>
<evidence type="ECO:0000313" key="16">
    <source>
        <dbReference type="Proteomes" id="UP000284250"/>
    </source>
</evidence>
<evidence type="ECO:0000256" key="8">
    <source>
        <dbReference type="ARBA" id="ARBA00034617"/>
    </source>
</evidence>
<keyword evidence="4 12" id="KW-0347">Helicase</keyword>
<dbReference type="PROSITE" id="PS51217">
    <property type="entry name" value="UVRD_HELICASE_CTER"/>
    <property type="match status" value="1"/>
</dbReference>
<comment type="catalytic activity">
    <reaction evidence="11">
        <text>ATP + H2O = ADP + phosphate + H(+)</text>
        <dbReference type="Rhea" id="RHEA:13065"/>
        <dbReference type="ChEBI" id="CHEBI:15377"/>
        <dbReference type="ChEBI" id="CHEBI:15378"/>
        <dbReference type="ChEBI" id="CHEBI:30616"/>
        <dbReference type="ChEBI" id="CHEBI:43474"/>
        <dbReference type="ChEBI" id="CHEBI:456216"/>
        <dbReference type="EC" id="5.6.2.4"/>
    </reaction>
</comment>
<keyword evidence="16" id="KW-1185">Reference proteome</keyword>
<evidence type="ECO:0000259" key="14">
    <source>
        <dbReference type="PROSITE" id="PS51217"/>
    </source>
</evidence>
<keyword evidence="2 12" id="KW-0547">Nucleotide-binding</keyword>
<protein>
    <recommendedName>
        <fullName evidence="9">DNA 3'-5' helicase</fullName>
        <ecNumber evidence="9">5.6.2.4</ecNumber>
    </recommendedName>
    <alternativeName>
        <fullName evidence="10">DNA 3'-5' helicase II</fullName>
    </alternativeName>
</protein>
<dbReference type="GO" id="GO:0033202">
    <property type="term" value="C:DNA helicase complex"/>
    <property type="evidence" value="ECO:0007669"/>
    <property type="project" value="TreeGrafter"/>
</dbReference>
<dbReference type="GO" id="GO:0043138">
    <property type="term" value="F:3'-5' DNA helicase activity"/>
    <property type="evidence" value="ECO:0007669"/>
    <property type="project" value="UniProtKB-EC"/>
</dbReference>
<comment type="similarity">
    <text evidence="1">Belongs to the helicase family. UvrD subfamily.</text>
</comment>
<keyword evidence="5 12" id="KW-0067">ATP-binding</keyword>
<dbReference type="PROSITE" id="PS51198">
    <property type="entry name" value="UVRD_HELICASE_ATP_BIND"/>
    <property type="match status" value="1"/>
</dbReference>
<accession>A0A418R6W5</accession>
<dbReference type="PANTHER" id="PTHR11070">
    <property type="entry name" value="UVRD / RECB / PCRA DNA HELICASE FAMILY MEMBER"/>
    <property type="match status" value="1"/>
</dbReference>
<dbReference type="Gene3D" id="3.40.50.300">
    <property type="entry name" value="P-loop containing nucleotide triphosphate hydrolases"/>
    <property type="match status" value="2"/>
</dbReference>
<dbReference type="RefSeq" id="WP_119654204.1">
    <property type="nucleotide sequence ID" value="NZ_JBHUOI010000002.1"/>
</dbReference>
<evidence type="ECO:0000256" key="9">
    <source>
        <dbReference type="ARBA" id="ARBA00034808"/>
    </source>
</evidence>
<comment type="caution">
    <text evidence="15">The sequence shown here is derived from an EMBL/GenBank/DDBJ whole genome shotgun (WGS) entry which is preliminary data.</text>
</comment>
<keyword evidence="3 12" id="KW-0378">Hydrolase</keyword>
<dbReference type="Gene3D" id="1.10.10.160">
    <property type="match status" value="1"/>
</dbReference>
<feature type="binding site" evidence="12">
    <location>
        <begin position="28"/>
        <end position="35"/>
    </location>
    <ligand>
        <name>ATP</name>
        <dbReference type="ChEBI" id="CHEBI:30616"/>
    </ligand>
</feature>
<dbReference type="FunFam" id="1.10.486.10:FF:000003">
    <property type="entry name" value="ATP-dependent DNA helicase"/>
    <property type="match status" value="1"/>
</dbReference>
<feature type="domain" description="UvrD-like helicase C-terminal" evidence="14">
    <location>
        <begin position="292"/>
        <end position="569"/>
    </location>
</feature>
<evidence type="ECO:0000256" key="11">
    <source>
        <dbReference type="ARBA" id="ARBA00048988"/>
    </source>
</evidence>
<proteinExistence type="inferred from homology"/>
<dbReference type="InterPro" id="IPR027417">
    <property type="entry name" value="P-loop_NTPase"/>
</dbReference>
<comment type="catalytic activity">
    <reaction evidence="8">
        <text>Couples ATP hydrolysis with the unwinding of duplex DNA by translocating in the 3'-5' direction.</text>
        <dbReference type="EC" id="5.6.2.4"/>
    </reaction>
</comment>
<dbReference type="Proteomes" id="UP000284250">
    <property type="component" value="Unassembled WGS sequence"/>
</dbReference>
<evidence type="ECO:0000256" key="6">
    <source>
        <dbReference type="ARBA" id="ARBA00023125"/>
    </source>
</evidence>
<evidence type="ECO:0000256" key="12">
    <source>
        <dbReference type="PROSITE-ProRule" id="PRU00560"/>
    </source>
</evidence>
<dbReference type="GO" id="GO:0005829">
    <property type="term" value="C:cytosol"/>
    <property type="evidence" value="ECO:0007669"/>
    <property type="project" value="TreeGrafter"/>
</dbReference>
<dbReference type="EC" id="5.6.2.4" evidence="9"/>
<dbReference type="EMBL" id="QYCN01000003">
    <property type="protein sequence ID" value="RIY13320.1"/>
    <property type="molecule type" value="Genomic_DNA"/>
</dbReference>